<evidence type="ECO:0000313" key="2">
    <source>
        <dbReference type="EMBL" id="GEP07506.1"/>
    </source>
</evidence>
<gene>
    <name evidence="3" type="ORF">GCM10007888_35830</name>
    <name evidence="2" type="ORF">MOX02_55440</name>
</gene>
<evidence type="ECO:0000259" key="1">
    <source>
        <dbReference type="Pfam" id="PF21834"/>
    </source>
</evidence>
<dbReference type="AlphaFoldDB" id="A0A512JC26"/>
<accession>A0A512JC26</accession>
<reference evidence="5" key="2">
    <citation type="journal article" date="2019" name="Int. J. Syst. Evol. Microbiol.">
        <title>The Global Catalogue of Microorganisms (GCM) 10K type strain sequencing project: providing services to taxonomists for standard genome sequencing and annotation.</title>
        <authorList>
            <consortium name="The Broad Institute Genomics Platform"/>
            <consortium name="The Broad Institute Genome Sequencing Center for Infectious Disease"/>
            <person name="Wu L."/>
            <person name="Ma J."/>
        </authorList>
    </citation>
    <scope>NUCLEOTIDE SEQUENCE [LARGE SCALE GENOMIC DNA]</scope>
    <source>
        <strain evidence="5">NBRC 107715</strain>
    </source>
</reference>
<dbReference type="EMBL" id="BJZU01000158">
    <property type="protein sequence ID" value="GEP07506.1"/>
    <property type="molecule type" value="Genomic_DNA"/>
</dbReference>
<feature type="domain" description="DUF6894" evidence="1">
    <location>
        <begin position="3"/>
        <end position="69"/>
    </location>
</feature>
<dbReference type="Pfam" id="PF21834">
    <property type="entry name" value="DUF6894"/>
    <property type="match status" value="1"/>
</dbReference>
<keyword evidence="5" id="KW-1185">Reference proteome</keyword>
<dbReference type="Proteomes" id="UP001156856">
    <property type="component" value="Unassembled WGS sequence"/>
</dbReference>
<name>A0A512JC26_9HYPH</name>
<proteinExistence type="predicted"/>
<organism evidence="2 4">
    <name type="scientific">Methylobacterium oxalidis</name>
    <dbReference type="NCBI Taxonomy" id="944322"/>
    <lineage>
        <taxon>Bacteria</taxon>
        <taxon>Pseudomonadati</taxon>
        <taxon>Pseudomonadota</taxon>
        <taxon>Alphaproteobacteria</taxon>
        <taxon>Hyphomicrobiales</taxon>
        <taxon>Methylobacteriaceae</taxon>
        <taxon>Methylobacterium</taxon>
    </lineage>
</organism>
<reference evidence="3" key="1">
    <citation type="journal article" date="2014" name="Int. J. Syst. Evol. Microbiol.">
        <title>Complete genome of a new Firmicutes species belonging to the dominant human colonic microbiota ('Ruminococcus bicirculans') reveals two chromosomes and a selective capacity to utilize plant glucans.</title>
        <authorList>
            <consortium name="NISC Comparative Sequencing Program"/>
            <person name="Wegmann U."/>
            <person name="Louis P."/>
            <person name="Goesmann A."/>
            <person name="Henrissat B."/>
            <person name="Duncan S.H."/>
            <person name="Flint H.J."/>
        </authorList>
    </citation>
    <scope>NUCLEOTIDE SEQUENCE</scope>
    <source>
        <strain evidence="3">NBRC 107715</strain>
    </source>
</reference>
<evidence type="ECO:0000313" key="5">
    <source>
        <dbReference type="Proteomes" id="UP001156856"/>
    </source>
</evidence>
<evidence type="ECO:0000313" key="3">
    <source>
        <dbReference type="EMBL" id="GLS65201.1"/>
    </source>
</evidence>
<dbReference type="RefSeq" id="WP_170268017.1">
    <property type="nucleotide sequence ID" value="NZ_BJZU01000158.1"/>
</dbReference>
<comment type="caution">
    <text evidence="2">The sequence shown here is derived from an EMBL/GenBank/DDBJ whole genome shotgun (WGS) entry which is preliminary data.</text>
</comment>
<dbReference type="InterPro" id="IPR054189">
    <property type="entry name" value="DUF6894"/>
</dbReference>
<dbReference type="Proteomes" id="UP000321960">
    <property type="component" value="Unassembled WGS sequence"/>
</dbReference>
<protein>
    <recommendedName>
        <fullName evidence="1">DUF6894 domain-containing protein</fullName>
    </recommendedName>
</protein>
<reference evidence="2 4" key="3">
    <citation type="submission" date="2019-07" db="EMBL/GenBank/DDBJ databases">
        <title>Whole genome shotgun sequence of Methylobacterium oxalidis NBRC 107715.</title>
        <authorList>
            <person name="Hosoyama A."/>
            <person name="Uohara A."/>
            <person name="Ohji S."/>
            <person name="Ichikawa N."/>
        </authorList>
    </citation>
    <scope>NUCLEOTIDE SEQUENCE [LARGE SCALE GENOMIC DNA]</scope>
    <source>
        <strain evidence="2 4">NBRC 107715</strain>
    </source>
</reference>
<dbReference type="EMBL" id="BSPK01000066">
    <property type="protein sequence ID" value="GLS65201.1"/>
    <property type="molecule type" value="Genomic_DNA"/>
</dbReference>
<reference evidence="3" key="4">
    <citation type="submission" date="2023-01" db="EMBL/GenBank/DDBJ databases">
        <title>Draft genome sequence of Methylobacterium oxalidis strain NBRC 107715.</title>
        <authorList>
            <person name="Sun Q."/>
            <person name="Mori K."/>
        </authorList>
    </citation>
    <scope>NUCLEOTIDE SEQUENCE</scope>
    <source>
        <strain evidence="3">NBRC 107715</strain>
    </source>
</reference>
<sequence>MTRYFFDVSDADFSAYDYDGTECSDRNAALEEALRTACEIAADKPQKYTRGKLQVRVRDESKSVVFSCAIELSVTGHGASKLATAA</sequence>
<evidence type="ECO:0000313" key="4">
    <source>
        <dbReference type="Proteomes" id="UP000321960"/>
    </source>
</evidence>